<reference evidence="1 2" key="1">
    <citation type="submission" date="2024-01" db="EMBL/GenBank/DDBJ databases">
        <title>The complete chloroplast genome sequence of Lithospermum erythrorhizon: insights into the phylogenetic relationship among Boraginaceae species and the maternal lineages of purple gromwells.</title>
        <authorList>
            <person name="Okada T."/>
            <person name="Watanabe K."/>
        </authorList>
    </citation>
    <scope>NUCLEOTIDE SEQUENCE [LARGE SCALE GENOMIC DNA]</scope>
</reference>
<accession>A0AAV3R8K3</accession>
<dbReference type="AlphaFoldDB" id="A0AAV3R8K3"/>
<evidence type="ECO:0000313" key="2">
    <source>
        <dbReference type="Proteomes" id="UP001454036"/>
    </source>
</evidence>
<name>A0AAV3R8K3_LITER</name>
<evidence type="ECO:0000313" key="1">
    <source>
        <dbReference type="EMBL" id="GAA0172732.1"/>
    </source>
</evidence>
<keyword evidence="2" id="KW-1185">Reference proteome</keyword>
<gene>
    <name evidence="1" type="ORF">LIER_26500</name>
</gene>
<sequence length="109" mass="11886">MGGGQATHSVGSRAGVPVLAGDLYPVWGTPGQRPSGGDELGNIQWCEEANPAGRGQLGTGTSDVEIQLDMARVTYYDEIATEKALWLNLDLWKRKGLQRSTKWLDTKER</sequence>
<protein>
    <submittedName>
        <fullName evidence="1">Uncharacterized protein</fullName>
    </submittedName>
</protein>
<dbReference type="EMBL" id="BAABME010008260">
    <property type="protein sequence ID" value="GAA0172732.1"/>
    <property type="molecule type" value="Genomic_DNA"/>
</dbReference>
<organism evidence="1 2">
    <name type="scientific">Lithospermum erythrorhizon</name>
    <name type="common">Purple gromwell</name>
    <name type="synonym">Lithospermum officinale var. erythrorhizon</name>
    <dbReference type="NCBI Taxonomy" id="34254"/>
    <lineage>
        <taxon>Eukaryota</taxon>
        <taxon>Viridiplantae</taxon>
        <taxon>Streptophyta</taxon>
        <taxon>Embryophyta</taxon>
        <taxon>Tracheophyta</taxon>
        <taxon>Spermatophyta</taxon>
        <taxon>Magnoliopsida</taxon>
        <taxon>eudicotyledons</taxon>
        <taxon>Gunneridae</taxon>
        <taxon>Pentapetalae</taxon>
        <taxon>asterids</taxon>
        <taxon>lamiids</taxon>
        <taxon>Boraginales</taxon>
        <taxon>Boraginaceae</taxon>
        <taxon>Boraginoideae</taxon>
        <taxon>Lithospermeae</taxon>
        <taxon>Lithospermum</taxon>
    </lineage>
</organism>
<proteinExistence type="predicted"/>
<dbReference type="Proteomes" id="UP001454036">
    <property type="component" value="Unassembled WGS sequence"/>
</dbReference>
<comment type="caution">
    <text evidence="1">The sequence shown here is derived from an EMBL/GenBank/DDBJ whole genome shotgun (WGS) entry which is preliminary data.</text>
</comment>